<gene>
    <name evidence="8" type="ORF">GCM10023171_26790</name>
</gene>
<feature type="transmembrane region" description="Helical" evidence="6">
    <location>
        <begin position="160"/>
        <end position="183"/>
    </location>
</feature>
<comment type="caution">
    <text evidence="8">The sequence shown here is derived from an EMBL/GenBank/DDBJ whole genome shotgun (WGS) entry which is preliminary data.</text>
</comment>
<evidence type="ECO:0000256" key="2">
    <source>
        <dbReference type="ARBA" id="ARBA00022448"/>
    </source>
</evidence>
<organism evidence="8 9">
    <name type="scientific">Microbacterium panaciterrae</name>
    <dbReference type="NCBI Taxonomy" id="985759"/>
    <lineage>
        <taxon>Bacteria</taxon>
        <taxon>Bacillati</taxon>
        <taxon>Actinomycetota</taxon>
        <taxon>Actinomycetes</taxon>
        <taxon>Micrococcales</taxon>
        <taxon>Microbacteriaceae</taxon>
        <taxon>Microbacterium</taxon>
    </lineage>
</organism>
<name>A0ABP8PID3_9MICO</name>
<dbReference type="Gene3D" id="1.20.1250.20">
    <property type="entry name" value="MFS general substrate transporter like domains"/>
    <property type="match status" value="2"/>
</dbReference>
<evidence type="ECO:0000256" key="6">
    <source>
        <dbReference type="SAM" id="Phobius"/>
    </source>
</evidence>
<evidence type="ECO:0000256" key="4">
    <source>
        <dbReference type="ARBA" id="ARBA00022989"/>
    </source>
</evidence>
<feature type="transmembrane region" description="Helical" evidence="6">
    <location>
        <begin position="360"/>
        <end position="383"/>
    </location>
</feature>
<feature type="transmembrane region" description="Helical" evidence="6">
    <location>
        <begin position="12"/>
        <end position="33"/>
    </location>
</feature>
<dbReference type="SUPFAM" id="SSF103473">
    <property type="entry name" value="MFS general substrate transporter"/>
    <property type="match status" value="1"/>
</dbReference>
<dbReference type="PANTHER" id="PTHR42718">
    <property type="entry name" value="MAJOR FACILITATOR SUPERFAMILY MULTIDRUG TRANSPORTER MFSC"/>
    <property type="match status" value="1"/>
</dbReference>
<protein>
    <recommendedName>
        <fullName evidence="7">Major facilitator superfamily (MFS) profile domain-containing protein</fullName>
    </recommendedName>
</protein>
<feature type="transmembrane region" description="Helical" evidence="6">
    <location>
        <begin position="257"/>
        <end position="280"/>
    </location>
</feature>
<accession>A0ABP8PID3</accession>
<feature type="transmembrane region" description="Helical" evidence="6">
    <location>
        <begin position="131"/>
        <end position="154"/>
    </location>
</feature>
<feature type="transmembrane region" description="Helical" evidence="6">
    <location>
        <begin position="48"/>
        <end position="66"/>
    </location>
</feature>
<proteinExistence type="predicted"/>
<keyword evidence="2" id="KW-0813">Transport</keyword>
<keyword evidence="5 6" id="KW-0472">Membrane</keyword>
<feature type="transmembrane region" description="Helical" evidence="6">
    <location>
        <begin position="335"/>
        <end position="354"/>
    </location>
</feature>
<feature type="transmembrane region" description="Helical" evidence="6">
    <location>
        <begin position="435"/>
        <end position="456"/>
    </location>
</feature>
<dbReference type="Pfam" id="PF07690">
    <property type="entry name" value="MFS_1"/>
    <property type="match status" value="1"/>
</dbReference>
<feature type="transmembrane region" description="Helical" evidence="6">
    <location>
        <begin position="78"/>
        <end position="101"/>
    </location>
</feature>
<dbReference type="RefSeq" id="WP_345187770.1">
    <property type="nucleotide sequence ID" value="NZ_BAABGP010000018.1"/>
</dbReference>
<dbReference type="Proteomes" id="UP001500731">
    <property type="component" value="Unassembled WGS sequence"/>
</dbReference>
<comment type="subcellular location">
    <subcellularLocation>
        <location evidence="1">Cell membrane</location>
        <topology evidence="1">Multi-pass membrane protein</topology>
    </subcellularLocation>
</comment>
<dbReference type="PANTHER" id="PTHR42718:SF9">
    <property type="entry name" value="MAJOR FACILITATOR SUPERFAMILY MULTIDRUG TRANSPORTER MFSC"/>
    <property type="match status" value="1"/>
</dbReference>
<dbReference type="EMBL" id="BAABGP010000018">
    <property type="protein sequence ID" value="GAA4488026.1"/>
    <property type="molecule type" value="Genomic_DNA"/>
</dbReference>
<sequence>MAKDGTHQERLIVGLLAGCGMLSSLQFTLMIPVLPRVPEMLGTTAPDAAWLITITLLVGVVGTPVITRLADMHGRRRLLLTAMALLVTGSLIAAVIPGFIAVMIGRALQGFGTSVVPIGIALMSTQVSRRLAIFGIAVMSGTLGIGSALGLAVAGPLVAWGGLTTIFWVSAAIGTTFFVLILLRIREVPTSRPGSFDVPGAVLLTVGLAALLLAISRGQLWGWTSPTTLWLFAISAAGLWIWLLWELRRPHPMIDVRIAMSSPILPINLASFVATFGMYANHLLTTQEALAPAATGYGVAAAPAAVGLFLLPSALVMVVLAPLTARVITRHGSRFALLLGASIMTAAFLFRMAVHGQPAAIIAGSALVGTGVSFAFASMPSLITASVPRDQVASANGVNSVVRTLSGAVAAALFALLIATLPASGDSAYLSEPALRIAFATAALCGGATILIAAALRLPHPQEPA</sequence>
<feature type="transmembrane region" description="Helical" evidence="6">
    <location>
        <begin position="404"/>
        <end position="423"/>
    </location>
</feature>
<keyword evidence="9" id="KW-1185">Reference proteome</keyword>
<keyword evidence="3 6" id="KW-0812">Transmembrane</keyword>
<evidence type="ECO:0000256" key="1">
    <source>
        <dbReference type="ARBA" id="ARBA00004651"/>
    </source>
</evidence>
<feature type="transmembrane region" description="Helical" evidence="6">
    <location>
        <begin position="227"/>
        <end position="245"/>
    </location>
</feature>
<feature type="transmembrane region" description="Helical" evidence="6">
    <location>
        <begin position="195"/>
        <end position="215"/>
    </location>
</feature>
<dbReference type="InterPro" id="IPR036259">
    <property type="entry name" value="MFS_trans_sf"/>
</dbReference>
<keyword evidence="4 6" id="KW-1133">Transmembrane helix</keyword>
<reference evidence="9" key="1">
    <citation type="journal article" date="2019" name="Int. J. Syst. Evol. Microbiol.">
        <title>The Global Catalogue of Microorganisms (GCM) 10K type strain sequencing project: providing services to taxonomists for standard genome sequencing and annotation.</title>
        <authorList>
            <consortium name="The Broad Institute Genomics Platform"/>
            <consortium name="The Broad Institute Genome Sequencing Center for Infectious Disease"/>
            <person name="Wu L."/>
            <person name="Ma J."/>
        </authorList>
    </citation>
    <scope>NUCLEOTIDE SEQUENCE [LARGE SCALE GENOMIC DNA]</scope>
    <source>
        <strain evidence="9">JCM 17839</strain>
    </source>
</reference>
<evidence type="ECO:0000256" key="3">
    <source>
        <dbReference type="ARBA" id="ARBA00022692"/>
    </source>
</evidence>
<evidence type="ECO:0000313" key="9">
    <source>
        <dbReference type="Proteomes" id="UP001500731"/>
    </source>
</evidence>
<dbReference type="InterPro" id="IPR011701">
    <property type="entry name" value="MFS"/>
</dbReference>
<dbReference type="PROSITE" id="PS50850">
    <property type="entry name" value="MFS"/>
    <property type="match status" value="1"/>
</dbReference>
<feature type="domain" description="Major facilitator superfamily (MFS) profile" evidence="7">
    <location>
        <begin position="12"/>
        <end position="465"/>
    </location>
</feature>
<dbReference type="InterPro" id="IPR020846">
    <property type="entry name" value="MFS_dom"/>
</dbReference>
<feature type="transmembrane region" description="Helical" evidence="6">
    <location>
        <begin position="107"/>
        <end position="124"/>
    </location>
</feature>
<evidence type="ECO:0000259" key="7">
    <source>
        <dbReference type="PROSITE" id="PS50850"/>
    </source>
</evidence>
<evidence type="ECO:0000313" key="8">
    <source>
        <dbReference type="EMBL" id="GAA4488026.1"/>
    </source>
</evidence>
<feature type="transmembrane region" description="Helical" evidence="6">
    <location>
        <begin position="300"/>
        <end position="323"/>
    </location>
</feature>
<evidence type="ECO:0000256" key="5">
    <source>
        <dbReference type="ARBA" id="ARBA00023136"/>
    </source>
</evidence>